<keyword evidence="2" id="KW-1185">Reference proteome</keyword>
<organism evidence="1 2">
    <name type="scientific">Caldimonas thermodepolymerans</name>
    <dbReference type="NCBI Taxonomy" id="215580"/>
    <lineage>
        <taxon>Bacteria</taxon>
        <taxon>Pseudomonadati</taxon>
        <taxon>Pseudomonadota</taxon>
        <taxon>Betaproteobacteria</taxon>
        <taxon>Burkholderiales</taxon>
        <taxon>Sphaerotilaceae</taxon>
        <taxon>Caldimonas</taxon>
    </lineage>
</organism>
<name>A0A2S5T4Z0_9BURK</name>
<dbReference type="Proteomes" id="UP000239406">
    <property type="component" value="Unassembled WGS sequence"/>
</dbReference>
<protein>
    <submittedName>
        <fullName evidence="1">Uncharacterized protein</fullName>
    </submittedName>
</protein>
<evidence type="ECO:0000313" key="2">
    <source>
        <dbReference type="Proteomes" id="UP000239406"/>
    </source>
</evidence>
<comment type="caution">
    <text evidence="1">The sequence shown here is derived from an EMBL/GenBank/DDBJ whole genome shotgun (WGS) entry which is preliminary data.</text>
</comment>
<reference evidence="1 2" key="1">
    <citation type="submission" date="2018-02" db="EMBL/GenBank/DDBJ databases">
        <title>Reclassifiation of [Polyangium] brachysporum DSM 7029 as Guopingzhaonella breviflexa gen. nov., sp. nov., a member of the family Comamonadaceae.</title>
        <authorList>
            <person name="Tang B."/>
        </authorList>
    </citation>
    <scope>NUCLEOTIDE SEQUENCE [LARGE SCALE GENOMIC DNA]</scope>
    <source>
        <strain evidence="1 2">DSM 15344</strain>
    </source>
</reference>
<dbReference type="EMBL" id="PSNY01000008">
    <property type="protein sequence ID" value="PPE69958.1"/>
    <property type="molecule type" value="Genomic_DNA"/>
</dbReference>
<proteinExistence type="predicted"/>
<evidence type="ECO:0000313" key="1">
    <source>
        <dbReference type="EMBL" id="PPE69958.1"/>
    </source>
</evidence>
<accession>A0A2S5T4Z0</accession>
<gene>
    <name evidence="1" type="ORF">C1702_08820</name>
</gene>
<dbReference type="AlphaFoldDB" id="A0A2S5T4Z0"/>
<sequence length="66" mass="7542">MSRALHEITEDMTLYHGVRLSQVLEAVYTQGKKDGARTAFEELDKKIREVHKAVPHKNPGKPKKTK</sequence>